<feature type="transmembrane region" description="Helical" evidence="5">
    <location>
        <begin position="379"/>
        <end position="399"/>
    </location>
</feature>
<name>A0AAJ5REK2_LATCU</name>
<organism evidence="6 7">
    <name type="scientific">Latilactobacillus curvatus</name>
    <name type="common">Lactobacillus curvatus</name>
    <dbReference type="NCBI Taxonomy" id="28038"/>
    <lineage>
        <taxon>Bacteria</taxon>
        <taxon>Bacillati</taxon>
        <taxon>Bacillota</taxon>
        <taxon>Bacilli</taxon>
        <taxon>Lactobacillales</taxon>
        <taxon>Lactobacillaceae</taxon>
        <taxon>Latilactobacillus</taxon>
    </lineage>
</organism>
<comment type="subcellular location">
    <subcellularLocation>
        <location evidence="1">Membrane</location>
        <topology evidence="1">Multi-pass membrane protein</topology>
    </subcellularLocation>
</comment>
<accession>A0AAJ5REK2</accession>
<feature type="transmembrane region" description="Helical" evidence="5">
    <location>
        <begin position="79"/>
        <end position="104"/>
    </location>
</feature>
<feature type="transmembrane region" description="Helical" evidence="5">
    <location>
        <begin position="411"/>
        <end position="430"/>
    </location>
</feature>
<feature type="transmembrane region" description="Helical" evidence="5">
    <location>
        <begin position="327"/>
        <end position="345"/>
    </location>
</feature>
<reference evidence="6" key="1">
    <citation type="submission" date="2023-02" db="EMBL/GenBank/DDBJ databases">
        <title>Complete genome sequence of Lactobacillus curvatus CACC879 isolated from Pig feces.</title>
        <authorList>
            <person name="Park S."/>
            <person name="Park M.A."/>
            <person name="Kim D.-H."/>
            <person name="Kim Y."/>
        </authorList>
    </citation>
    <scope>NUCLEOTIDE SEQUENCE</scope>
    <source>
        <strain evidence="6">CACC879</strain>
    </source>
</reference>
<dbReference type="GO" id="GO:0016020">
    <property type="term" value="C:membrane"/>
    <property type="evidence" value="ECO:0007669"/>
    <property type="project" value="UniProtKB-SubCell"/>
</dbReference>
<evidence type="ECO:0000256" key="2">
    <source>
        <dbReference type="ARBA" id="ARBA00022692"/>
    </source>
</evidence>
<keyword evidence="2 5" id="KW-0812">Transmembrane</keyword>
<dbReference type="EMBL" id="CP117683">
    <property type="protein sequence ID" value="WDC91590.1"/>
    <property type="molecule type" value="Genomic_DNA"/>
</dbReference>
<dbReference type="CDD" id="cd13128">
    <property type="entry name" value="MATE_Wzx_like"/>
    <property type="match status" value="1"/>
</dbReference>
<evidence type="ECO:0000256" key="4">
    <source>
        <dbReference type="ARBA" id="ARBA00023136"/>
    </source>
</evidence>
<feature type="transmembrane region" description="Helical" evidence="5">
    <location>
        <begin position="7"/>
        <end position="29"/>
    </location>
</feature>
<evidence type="ECO:0000256" key="5">
    <source>
        <dbReference type="SAM" id="Phobius"/>
    </source>
</evidence>
<feature type="transmembrane region" description="Helical" evidence="5">
    <location>
        <begin position="207"/>
        <end position="223"/>
    </location>
</feature>
<sequence>MKIIKNYLYNVFYQVFVLLVPLITMPYIARVLGPTGVGINSFTNSNTQYFILIGSIGVSLYGNRQIAYYRDDKAKTSQIFWEVFLMRMITILVALAAFFIFLGIEKSYHQAYLMQAILIVAAAFDISWFFMGFENFKVTVLRNIIVKLISLACIFIFVRGKGDLTLYIAVLSISQLIGNITLFPYLKRYINLPNWRELKIWRHFKPSLVLFVPQIATQVYLILNKTMVGKMVSVEAAGFYDNSDKIVKMVLAIVTATGTVMLPRVANTFAKGDHEQVKKYLYQSFNFVSAISIPMMFGMAAIAPKFATMFFGQAFDAVRPLMMIESLVILFIAWSNVLGIQYLLPTGHNKEFTVSVTIGAVVNIILNVPLILWLGTEGAMISTVISEFSVTLYQFYVIRKELDLLQMMQDTWKYLLSGLMMFITVLTMNLRLPFSMLQLVIQVVIGMVAYIFILWLTKPNILNYIKTFKK</sequence>
<feature type="transmembrane region" description="Helical" evidence="5">
    <location>
        <begin position="436"/>
        <end position="456"/>
    </location>
</feature>
<feature type="transmembrane region" description="Helical" evidence="5">
    <location>
        <begin position="246"/>
        <end position="266"/>
    </location>
</feature>
<evidence type="ECO:0000313" key="6">
    <source>
        <dbReference type="EMBL" id="WDC91590.1"/>
    </source>
</evidence>
<evidence type="ECO:0000256" key="3">
    <source>
        <dbReference type="ARBA" id="ARBA00022989"/>
    </source>
</evidence>
<protein>
    <submittedName>
        <fullName evidence="6">Flippase</fullName>
    </submittedName>
</protein>
<dbReference type="Pfam" id="PF01943">
    <property type="entry name" value="Polysacc_synt"/>
    <property type="match status" value="1"/>
</dbReference>
<dbReference type="AlphaFoldDB" id="A0AAJ5REK2"/>
<evidence type="ECO:0000313" key="7">
    <source>
        <dbReference type="Proteomes" id="UP001215533"/>
    </source>
</evidence>
<proteinExistence type="predicted"/>
<feature type="transmembrane region" description="Helical" evidence="5">
    <location>
        <begin position="164"/>
        <end position="186"/>
    </location>
</feature>
<keyword evidence="4 5" id="KW-0472">Membrane</keyword>
<dbReference type="InterPro" id="IPR002797">
    <property type="entry name" value="Polysacc_synth"/>
</dbReference>
<feature type="transmembrane region" description="Helical" evidence="5">
    <location>
        <begin position="352"/>
        <end position="373"/>
    </location>
</feature>
<dbReference type="InterPro" id="IPR052556">
    <property type="entry name" value="PolySynth_Transporter"/>
</dbReference>
<dbReference type="PANTHER" id="PTHR43424:SF1">
    <property type="entry name" value="LOCUS PUTATIVE PROTEIN 1-RELATED"/>
    <property type="match status" value="1"/>
</dbReference>
<feature type="transmembrane region" description="Helical" evidence="5">
    <location>
        <begin position="287"/>
        <end position="307"/>
    </location>
</feature>
<dbReference type="Proteomes" id="UP001215533">
    <property type="component" value="Chromosome"/>
</dbReference>
<gene>
    <name evidence="6" type="ORF">PSR33_05170</name>
</gene>
<keyword evidence="3 5" id="KW-1133">Transmembrane helix</keyword>
<feature type="transmembrane region" description="Helical" evidence="5">
    <location>
        <begin position="110"/>
        <end position="133"/>
    </location>
</feature>
<feature type="transmembrane region" description="Helical" evidence="5">
    <location>
        <begin position="49"/>
        <end position="67"/>
    </location>
</feature>
<feature type="transmembrane region" description="Helical" evidence="5">
    <location>
        <begin position="140"/>
        <end position="158"/>
    </location>
</feature>
<evidence type="ECO:0000256" key="1">
    <source>
        <dbReference type="ARBA" id="ARBA00004141"/>
    </source>
</evidence>
<dbReference type="PANTHER" id="PTHR43424">
    <property type="entry name" value="LOCUS PUTATIVE PROTEIN 1-RELATED"/>
    <property type="match status" value="1"/>
</dbReference>